<keyword evidence="3" id="KW-1185">Reference proteome</keyword>
<proteinExistence type="predicted"/>
<protein>
    <submittedName>
        <fullName evidence="2">Uncharacterized protein</fullName>
    </submittedName>
</protein>
<sequence>MRRNAIRCIAIAIACCTSIAATAADACDASAECVKAVSMIGPIDSLLKRCVVLNPDKADAYRAVLFRAMNNPSPEILEMIRASDIYARTAVQVDARLDRLSPDRLREACEATFKPAA</sequence>
<dbReference type="RefSeq" id="WP_327598175.1">
    <property type="nucleotide sequence ID" value="NZ_JAYXHS010000001.1"/>
</dbReference>
<organism evidence="2 3">
    <name type="scientific">Uliginosibacterium silvisoli</name>
    <dbReference type="NCBI Taxonomy" id="3114758"/>
    <lineage>
        <taxon>Bacteria</taxon>
        <taxon>Pseudomonadati</taxon>
        <taxon>Pseudomonadota</taxon>
        <taxon>Betaproteobacteria</taxon>
        <taxon>Rhodocyclales</taxon>
        <taxon>Zoogloeaceae</taxon>
        <taxon>Uliginosibacterium</taxon>
    </lineage>
</organism>
<evidence type="ECO:0000313" key="2">
    <source>
        <dbReference type="EMBL" id="MEC5385215.1"/>
    </source>
</evidence>
<evidence type="ECO:0000313" key="3">
    <source>
        <dbReference type="Proteomes" id="UP001331561"/>
    </source>
</evidence>
<evidence type="ECO:0000256" key="1">
    <source>
        <dbReference type="SAM" id="SignalP"/>
    </source>
</evidence>
<accession>A0ABU6K2E5</accession>
<feature type="chain" id="PRO_5047298948" evidence="1">
    <location>
        <begin position="24"/>
        <end position="117"/>
    </location>
</feature>
<gene>
    <name evidence="2" type="ORF">VVD49_05740</name>
</gene>
<feature type="signal peptide" evidence="1">
    <location>
        <begin position="1"/>
        <end position="23"/>
    </location>
</feature>
<dbReference type="Proteomes" id="UP001331561">
    <property type="component" value="Unassembled WGS sequence"/>
</dbReference>
<dbReference type="EMBL" id="JAYXHS010000001">
    <property type="protein sequence ID" value="MEC5385215.1"/>
    <property type="molecule type" value="Genomic_DNA"/>
</dbReference>
<reference evidence="2 3" key="1">
    <citation type="submission" date="2024-01" db="EMBL/GenBank/DDBJ databases">
        <title>Uliginosibacterium soil sp. nov.</title>
        <authorList>
            <person name="Lv Y."/>
        </authorList>
    </citation>
    <scope>NUCLEOTIDE SEQUENCE [LARGE SCALE GENOMIC DNA]</scope>
    <source>
        <strain evidence="2 3">H3</strain>
    </source>
</reference>
<comment type="caution">
    <text evidence="2">The sequence shown here is derived from an EMBL/GenBank/DDBJ whole genome shotgun (WGS) entry which is preliminary data.</text>
</comment>
<keyword evidence="1" id="KW-0732">Signal</keyword>
<name>A0ABU6K2E5_9RHOO</name>